<dbReference type="PANTHER" id="PTHR33116:SF78">
    <property type="entry name" value="OS12G0587133 PROTEIN"/>
    <property type="match status" value="1"/>
</dbReference>
<dbReference type="PANTHER" id="PTHR33116">
    <property type="entry name" value="REVERSE TRANSCRIPTASE ZINC-BINDING DOMAIN-CONTAINING PROTEIN-RELATED-RELATED"/>
    <property type="match status" value="1"/>
</dbReference>
<dbReference type="InterPro" id="IPR026960">
    <property type="entry name" value="RVT-Znf"/>
</dbReference>
<sequence length="358" mass="40959">MLYCISTVRFSILVNGTPSGFLDTSRGIRQGDPLSPLLFVVVMEAFSKLMQKAEEEKYIRGFEIRGRNQEPMQITHLCYADDTILFCEPVLEQVGYVKCTLLCFEAASGLKVNLSKSEMVQIGQVSNLTNLVALLECKISTVPMKYLGMPLGARFKSKLIWDPILEKLGRKLAGWKHLYLSKGGKWLWRFATEKDSYWRKVVALKYGVNPGNWVSGLGQGPYGISLWKYIRKGWAKFCVHTSFEVGNGACTRFWEDQWCGDQSLSAMFPSVRLVRHLHDWEKTPFQTFMGFVYLQQVHRDKEDQIRWSPDHNGKSAVKSYYKVLSGSPAQSFPWKPIWKSKVPPRVAFFVWIAAKGKI</sequence>
<name>A0A2N9HQ79_FAGSY</name>
<reference evidence="2" key="1">
    <citation type="submission" date="2018-02" db="EMBL/GenBank/DDBJ databases">
        <authorList>
            <person name="Cohen D.B."/>
            <person name="Kent A.D."/>
        </authorList>
    </citation>
    <scope>NUCLEOTIDE SEQUENCE</scope>
</reference>
<protein>
    <recommendedName>
        <fullName evidence="1">Reverse transcriptase domain-containing protein</fullName>
    </recommendedName>
</protein>
<feature type="domain" description="Reverse transcriptase" evidence="1">
    <location>
        <begin position="1"/>
        <end position="151"/>
    </location>
</feature>
<gene>
    <name evidence="2" type="ORF">FSB_LOCUS42030</name>
</gene>
<dbReference type="SUPFAM" id="SSF56672">
    <property type="entry name" value="DNA/RNA polymerases"/>
    <property type="match status" value="1"/>
</dbReference>
<dbReference type="InterPro" id="IPR000477">
    <property type="entry name" value="RT_dom"/>
</dbReference>
<evidence type="ECO:0000313" key="2">
    <source>
        <dbReference type="EMBL" id="SPD14148.1"/>
    </source>
</evidence>
<organism evidence="2">
    <name type="scientific">Fagus sylvatica</name>
    <name type="common">Beechnut</name>
    <dbReference type="NCBI Taxonomy" id="28930"/>
    <lineage>
        <taxon>Eukaryota</taxon>
        <taxon>Viridiplantae</taxon>
        <taxon>Streptophyta</taxon>
        <taxon>Embryophyta</taxon>
        <taxon>Tracheophyta</taxon>
        <taxon>Spermatophyta</taxon>
        <taxon>Magnoliopsida</taxon>
        <taxon>eudicotyledons</taxon>
        <taxon>Gunneridae</taxon>
        <taxon>Pentapetalae</taxon>
        <taxon>rosids</taxon>
        <taxon>fabids</taxon>
        <taxon>Fagales</taxon>
        <taxon>Fagaceae</taxon>
        <taxon>Fagus</taxon>
    </lineage>
</organism>
<dbReference type="AlphaFoldDB" id="A0A2N9HQ79"/>
<dbReference type="EMBL" id="OIVN01003888">
    <property type="protein sequence ID" value="SPD14148.1"/>
    <property type="molecule type" value="Genomic_DNA"/>
</dbReference>
<dbReference type="Pfam" id="PF13966">
    <property type="entry name" value="zf-RVT"/>
    <property type="match status" value="1"/>
</dbReference>
<evidence type="ECO:0000259" key="1">
    <source>
        <dbReference type="PROSITE" id="PS50878"/>
    </source>
</evidence>
<dbReference type="InterPro" id="IPR043502">
    <property type="entry name" value="DNA/RNA_pol_sf"/>
</dbReference>
<proteinExistence type="predicted"/>
<dbReference type="Pfam" id="PF00078">
    <property type="entry name" value="RVT_1"/>
    <property type="match status" value="1"/>
</dbReference>
<dbReference type="PROSITE" id="PS50878">
    <property type="entry name" value="RT_POL"/>
    <property type="match status" value="1"/>
</dbReference>
<accession>A0A2N9HQ79</accession>